<dbReference type="Proteomes" id="UP000199455">
    <property type="component" value="Unassembled WGS sequence"/>
</dbReference>
<name>A0A1G6WUB2_9SPHI</name>
<sequence>MWYRRGGLDLFAKFKNALIKNYLRTEHNALIEYFYHRLDKIPSVNKIKNSDINKLYLMDLCQQYGVLAPKYIVTGCKNAAANFFEQEKHIISKPISTPFSFQDDEDFSHMAYTSMVNREDIDALPEKFVPTFFQQAIAKAYEIRVFYLNGKFYAMAIFSQNNSNTNVDFRNYDRDKPNRVAPYTLEKTYEKKLKRMLDAYGLNCASFDVIYASDDAEYYFLDLNPVGQFGMVSTPCNYNLEREIALAL</sequence>
<dbReference type="InterPro" id="IPR026455">
    <property type="entry name" value="GRASP_w_spasm"/>
</dbReference>
<dbReference type="GO" id="GO:0018169">
    <property type="term" value="F:ribosomal S6-glutamic acid ligase activity"/>
    <property type="evidence" value="ECO:0007669"/>
    <property type="project" value="TreeGrafter"/>
</dbReference>
<protein>
    <submittedName>
        <fullName evidence="1">ATP-GRASP peptide maturase, grasp-with-spasm system</fullName>
    </submittedName>
</protein>
<accession>A0A1G6WUB2</accession>
<proteinExistence type="predicted"/>
<reference evidence="2" key="1">
    <citation type="submission" date="2016-10" db="EMBL/GenBank/DDBJ databases">
        <authorList>
            <person name="Varghese N."/>
            <person name="Submissions S."/>
        </authorList>
    </citation>
    <scope>NUCLEOTIDE SEQUENCE [LARGE SCALE GENOMIC DNA]</scope>
    <source>
        <strain evidence="2">DSM 18609</strain>
    </source>
</reference>
<dbReference type="SUPFAM" id="SSF56059">
    <property type="entry name" value="Glutathione synthetase ATP-binding domain-like"/>
    <property type="match status" value="1"/>
</dbReference>
<evidence type="ECO:0000313" key="2">
    <source>
        <dbReference type="Proteomes" id="UP000199455"/>
    </source>
</evidence>
<dbReference type="STRING" id="390242.SAMN04488024_107106"/>
<evidence type="ECO:0000313" key="1">
    <source>
        <dbReference type="EMBL" id="SDD68615.1"/>
    </source>
</evidence>
<dbReference type="PANTHER" id="PTHR21621:SF0">
    <property type="entry name" value="BETA-CITRYLGLUTAMATE SYNTHASE B-RELATED"/>
    <property type="match status" value="1"/>
</dbReference>
<dbReference type="GO" id="GO:0009432">
    <property type="term" value="P:SOS response"/>
    <property type="evidence" value="ECO:0007669"/>
    <property type="project" value="TreeGrafter"/>
</dbReference>
<dbReference type="GO" id="GO:0005737">
    <property type="term" value="C:cytoplasm"/>
    <property type="evidence" value="ECO:0007669"/>
    <property type="project" value="TreeGrafter"/>
</dbReference>
<keyword evidence="2" id="KW-1185">Reference proteome</keyword>
<dbReference type="NCBIfam" id="TIGR04192">
    <property type="entry name" value="GRASP_w_spasm"/>
    <property type="match status" value="1"/>
</dbReference>
<gene>
    <name evidence="1" type="ORF">SAMN04488024_107106</name>
</gene>
<dbReference type="AlphaFoldDB" id="A0A1G6WUB2"/>
<dbReference type="EMBL" id="FMZH01000007">
    <property type="protein sequence ID" value="SDD68615.1"/>
    <property type="molecule type" value="Genomic_DNA"/>
</dbReference>
<organism evidence="1 2">
    <name type="scientific">Pedobacter soli</name>
    <dbReference type="NCBI Taxonomy" id="390242"/>
    <lineage>
        <taxon>Bacteria</taxon>
        <taxon>Pseudomonadati</taxon>
        <taxon>Bacteroidota</taxon>
        <taxon>Sphingobacteriia</taxon>
        <taxon>Sphingobacteriales</taxon>
        <taxon>Sphingobacteriaceae</taxon>
        <taxon>Pedobacter</taxon>
    </lineage>
</organism>
<dbReference type="Gene3D" id="3.30.470.20">
    <property type="entry name" value="ATP-grasp fold, B domain"/>
    <property type="match status" value="1"/>
</dbReference>
<dbReference type="PANTHER" id="PTHR21621">
    <property type="entry name" value="RIBOSOMAL PROTEIN S6 MODIFICATION PROTEIN"/>
    <property type="match status" value="1"/>
</dbReference>